<accession>A0A1G7DD63</accession>
<evidence type="ECO:0000256" key="10">
    <source>
        <dbReference type="SAM" id="Phobius"/>
    </source>
</evidence>
<name>A0A1G7DD63_9FLAO</name>
<evidence type="ECO:0000256" key="2">
    <source>
        <dbReference type="ARBA" id="ARBA00006555"/>
    </source>
</evidence>
<proteinExistence type="inferred from homology"/>
<dbReference type="GO" id="GO:0031992">
    <property type="term" value="F:energy transducer activity"/>
    <property type="evidence" value="ECO:0007669"/>
    <property type="project" value="TreeGrafter"/>
</dbReference>
<dbReference type="Gene3D" id="3.30.1150.10">
    <property type="match status" value="1"/>
</dbReference>
<dbReference type="STRING" id="641691.SAMN05421636_105245"/>
<evidence type="ECO:0000256" key="1">
    <source>
        <dbReference type="ARBA" id="ARBA00004383"/>
    </source>
</evidence>
<keyword evidence="9 10" id="KW-0472">Membrane</keyword>
<dbReference type="Pfam" id="PF03544">
    <property type="entry name" value="TonB_C"/>
    <property type="match status" value="1"/>
</dbReference>
<dbReference type="InterPro" id="IPR037682">
    <property type="entry name" value="TonB_C"/>
</dbReference>
<dbReference type="InterPro" id="IPR006260">
    <property type="entry name" value="TonB/TolA_C"/>
</dbReference>
<dbReference type="GO" id="GO:0015031">
    <property type="term" value="P:protein transport"/>
    <property type="evidence" value="ECO:0007669"/>
    <property type="project" value="UniProtKB-KW"/>
</dbReference>
<feature type="transmembrane region" description="Helical" evidence="10">
    <location>
        <begin position="16"/>
        <end position="34"/>
    </location>
</feature>
<keyword evidence="3" id="KW-0813">Transport</keyword>
<keyword evidence="5" id="KW-0997">Cell inner membrane</keyword>
<evidence type="ECO:0000256" key="3">
    <source>
        <dbReference type="ARBA" id="ARBA00022448"/>
    </source>
</evidence>
<evidence type="ECO:0000256" key="8">
    <source>
        <dbReference type="ARBA" id="ARBA00022989"/>
    </source>
</evidence>
<dbReference type="SUPFAM" id="SSF74653">
    <property type="entry name" value="TolA/TonB C-terminal domain"/>
    <property type="match status" value="1"/>
</dbReference>
<evidence type="ECO:0000313" key="13">
    <source>
        <dbReference type="Proteomes" id="UP000199109"/>
    </source>
</evidence>
<dbReference type="PANTHER" id="PTHR33446">
    <property type="entry name" value="PROTEIN TONB-RELATED"/>
    <property type="match status" value="1"/>
</dbReference>
<evidence type="ECO:0000256" key="7">
    <source>
        <dbReference type="ARBA" id="ARBA00022927"/>
    </source>
</evidence>
<evidence type="ECO:0000256" key="4">
    <source>
        <dbReference type="ARBA" id="ARBA00022475"/>
    </source>
</evidence>
<dbReference type="InterPro" id="IPR051045">
    <property type="entry name" value="TonB-dependent_transducer"/>
</dbReference>
<evidence type="ECO:0000259" key="11">
    <source>
        <dbReference type="PROSITE" id="PS52015"/>
    </source>
</evidence>
<feature type="domain" description="TonB C-terminal" evidence="11">
    <location>
        <begin position="151"/>
        <end position="240"/>
    </location>
</feature>
<dbReference type="GO" id="GO:0098797">
    <property type="term" value="C:plasma membrane protein complex"/>
    <property type="evidence" value="ECO:0007669"/>
    <property type="project" value="TreeGrafter"/>
</dbReference>
<reference evidence="12 13" key="1">
    <citation type="submission" date="2016-10" db="EMBL/GenBank/DDBJ databases">
        <authorList>
            <person name="de Groot N.N."/>
        </authorList>
    </citation>
    <scope>NUCLEOTIDE SEQUENCE [LARGE SCALE GENOMIC DNA]</scope>
    <source>
        <strain evidence="12 13">DSM 23421</strain>
    </source>
</reference>
<dbReference type="NCBIfam" id="TIGR01352">
    <property type="entry name" value="tonB_Cterm"/>
    <property type="match status" value="1"/>
</dbReference>
<keyword evidence="7" id="KW-0653">Protein transport</keyword>
<keyword evidence="8 10" id="KW-1133">Transmembrane helix</keyword>
<evidence type="ECO:0000256" key="6">
    <source>
        <dbReference type="ARBA" id="ARBA00022692"/>
    </source>
</evidence>
<keyword evidence="6 10" id="KW-0812">Transmembrane</keyword>
<dbReference type="PANTHER" id="PTHR33446:SF2">
    <property type="entry name" value="PROTEIN TONB"/>
    <property type="match status" value="1"/>
</dbReference>
<sequence>MQIKKNPKVDLNRNSGLYFVIGLSLVLFFTWRALEYKTYEKEKFVVEAMNVSDDILEDVPITEQIKTPPPPPPPSAPEVIEIVEDNDDIEETIIESTETNQESVIEEVMKVEDVVVEEEEEEVSVPFSVIENVPVFPGCEDSMTNEAKKVCFQKKIQEHVAKEFKYPEVAVEMGVQGRVFVQFAIDNKGYISDVRVRGPDKNLEAEATRIVAAIPRMTPGMQRGRPVKVPYSIPITFKLQ</sequence>
<dbReference type="AlphaFoldDB" id="A0A1G7DD63"/>
<dbReference type="GO" id="GO:0055085">
    <property type="term" value="P:transmembrane transport"/>
    <property type="evidence" value="ECO:0007669"/>
    <property type="project" value="InterPro"/>
</dbReference>
<gene>
    <name evidence="12" type="ORF">SAMN05421636_105245</name>
</gene>
<keyword evidence="4" id="KW-1003">Cell membrane</keyword>
<evidence type="ECO:0000256" key="5">
    <source>
        <dbReference type="ARBA" id="ARBA00022519"/>
    </source>
</evidence>
<dbReference type="RefSeq" id="WP_091868654.1">
    <property type="nucleotide sequence ID" value="NZ_FNAO01000005.1"/>
</dbReference>
<evidence type="ECO:0000313" key="12">
    <source>
        <dbReference type="EMBL" id="SDE48735.1"/>
    </source>
</evidence>
<evidence type="ECO:0000256" key="9">
    <source>
        <dbReference type="ARBA" id="ARBA00023136"/>
    </source>
</evidence>
<dbReference type="OrthoDB" id="1522859at2"/>
<keyword evidence="13" id="KW-1185">Reference proteome</keyword>
<dbReference type="Proteomes" id="UP000199109">
    <property type="component" value="Unassembled WGS sequence"/>
</dbReference>
<organism evidence="12 13">
    <name type="scientific">Pricia antarctica</name>
    <dbReference type="NCBI Taxonomy" id="641691"/>
    <lineage>
        <taxon>Bacteria</taxon>
        <taxon>Pseudomonadati</taxon>
        <taxon>Bacteroidota</taxon>
        <taxon>Flavobacteriia</taxon>
        <taxon>Flavobacteriales</taxon>
        <taxon>Flavobacteriaceae</taxon>
        <taxon>Pricia</taxon>
    </lineage>
</organism>
<comment type="subcellular location">
    <subcellularLocation>
        <location evidence="1">Cell inner membrane</location>
        <topology evidence="1">Single-pass membrane protein</topology>
        <orientation evidence="1">Periplasmic side</orientation>
    </subcellularLocation>
</comment>
<dbReference type="EMBL" id="FNAO01000005">
    <property type="protein sequence ID" value="SDE48735.1"/>
    <property type="molecule type" value="Genomic_DNA"/>
</dbReference>
<comment type="similarity">
    <text evidence="2">Belongs to the TonB family.</text>
</comment>
<dbReference type="PROSITE" id="PS52015">
    <property type="entry name" value="TONB_CTD"/>
    <property type="match status" value="1"/>
</dbReference>
<protein>
    <submittedName>
        <fullName evidence="12">Protein TonB</fullName>
    </submittedName>
</protein>